<dbReference type="GO" id="GO:0004132">
    <property type="term" value="F:dCMP deaminase activity"/>
    <property type="evidence" value="ECO:0007669"/>
    <property type="project" value="InterPro"/>
</dbReference>
<gene>
    <name evidence="6" type="ORF">ATZ36_03995</name>
</gene>
<organism evidence="6 7">
    <name type="scientific">Endomicrobium trichonymphae</name>
    <dbReference type="NCBI Taxonomy" id="1408204"/>
    <lineage>
        <taxon>Bacteria</taxon>
        <taxon>Pseudomonadati</taxon>
        <taxon>Elusimicrobiota</taxon>
        <taxon>Endomicrobiia</taxon>
        <taxon>Endomicrobiales</taxon>
        <taxon>Endomicrobiaceae</taxon>
        <taxon>Candidatus Endomicrobiellum</taxon>
    </lineage>
</organism>
<dbReference type="InterPro" id="IPR015517">
    <property type="entry name" value="dCMP_deaminase-rel"/>
</dbReference>
<evidence type="ECO:0000313" key="7">
    <source>
        <dbReference type="Proteomes" id="UP000095237"/>
    </source>
</evidence>
<protein>
    <submittedName>
        <fullName evidence="6">Cytidine deaminase</fullName>
    </submittedName>
</protein>
<evidence type="ECO:0000256" key="1">
    <source>
        <dbReference type="ARBA" id="ARBA00001947"/>
    </source>
</evidence>
<sequence length="163" mass="18145">MKKNTIRNRPSWDEYFMKLAWLVSERSTCVRHHIGAVVVRDKRILTTGYNGAATGTQDCISLGCLRNALNIPSGQRHEICRAIHAEQNAVIQGGYHGINIKDSTLYCTHSPCILCAKMTVNAGIKRVVANIEYPDNTFEELFSGTGIEFSTLQLGSFSIDRLL</sequence>
<reference evidence="6 7" key="1">
    <citation type="submission" date="2015-11" db="EMBL/GenBank/DDBJ databases">
        <title>Evidence for parallel genomic evolution in an endosymbiosis of termite gut flagellates.</title>
        <authorList>
            <person name="Zheng H."/>
        </authorList>
    </citation>
    <scope>NUCLEOTIDE SEQUENCE [LARGE SCALE GENOMIC DNA]</scope>
    <source>
        <strain evidence="6 7">CET450</strain>
    </source>
</reference>
<evidence type="ECO:0000259" key="5">
    <source>
        <dbReference type="PROSITE" id="PS51747"/>
    </source>
</evidence>
<evidence type="ECO:0000256" key="4">
    <source>
        <dbReference type="PIRSR" id="PIRSR006019-2"/>
    </source>
</evidence>
<dbReference type="InterPro" id="IPR002125">
    <property type="entry name" value="CMP_dCMP_dom"/>
</dbReference>
<dbReference type="Pfam" id="PF00383">
    <property type="entry name" value="dCMP_cyt_deam_1"/>
    <property type="match status" value="1"/>
</dbReference>
<keyword evidence="4" id="KW-0862">Zinc</keyword>
<dbReference type="AlphaFoldDB" id="A0A1E5IJ93"/>
<dbReference type="PANTHER" id="PTHR11086:SF18">
    <property type="entry name" value="DEOXYCYTIDYLATE DEAMINASE"/>
    <property type="match status" value="1"/>
</dbReference>
<comment type="cofactor">
    <cofactor evidence="1 4">
        <name>Zn(2+)</name>
        <dbReference type="ChEBI" id="CHEBI:29105"/>
    </cofactor>
</comment>
<dbReference type="SUPFAM" id="SSF53927">
    <property type="entry name" value="Cytidine deaminase-like"/>
    <property type="match status" value="1"/>
</dbReference>
<dbReference type="EMBL" id="LNVX01000303">
    <property type="protein sequence ID" value="OEG70577.1"/>
    <property type="molecule type" value="Genomic_DNA"/>
</dbReference>
<dbReference type="InterPro" id="IPR016473">
    <property type="entry name" value="dCMP_deaminase"/>
</dbReference>
<feature type="active site" description="Proton donor" evidence="3">
    <location>
        <position position="86"/>
    </location>
</feature>
<dbReference type="CDD" id="cd01286">
    <property type="entry name" value="deoxycytidylate_deaminase"/>
    <property type="match status" value="1"/>
</dbReference>
<feature type="binding site" evidence="4">
    <location>
        <position position="84"/>
    </location>
    <ligand>
        <name>Zn(2+)</name>
        <dbReference type="ChEBI" id="CHEBI:29105"/>
        <note>catalytic</note>
    </ligand>
</feature>
<keyword evidence="4" id="KW-0479">Metal-binding</keyword>
<dbReference type="PROSITE" id="PS51747">
    <property type="entry name" value="CYT_DCMP_DEAMINASES_2"/>
    <property type="match status" value="1"/>
</dbReference>
<keyword evidence="2" id="KW-0378">Hydrolase</keyword>
<dbReference type="GO" id="GO:0008270">
    <property type="term" value="F:zinc ion binding"/>
    <property type="evidence" value="ECO:0007669"/>
    <property type="project" value="InterPro"/>
</dbReference>
<dbReference type="InterPro" id="IPR035105">
    <property type="entry name" value="Deoxycytidylate_deaminase_dom"/>
</dbReference>
<dbReference type="Gene3D" id="3.40.140.10">
    <property type="entry name" value="Cytidine Deaminase, domain 2"/>
    <property type="match status" value="1"/>
</dbReference>
<feature type="domain" description="CMP/dCMP-type deaminase" evidence="5">
    <location>
        <begin position="11"/>
        <end position="141"/>
    </location>
</feature>
<proteinExistence type="predicted"/>
<keyword evidence="7" id="KW-1185">Reference proteome</keyword>
<feature type="binding site" evidence="4">
    <location>
        <position position="115"/>
    </location>
    <ligand>
        <name>Zn(2+)</name>
        <dbReference type="ChEBI" id="CHEBI:29105"/>
        <note>catalytic</note>
    </ligand>
</feature>
<evidence type="ECO:0000256" key="3">
    <source>
        <dbReference type="PIRSR" id="PIRSR006019-1"/>
    </source>
</evidence>
<name>A0A1E5IJ93_ENDTX</name>
<dbReference type="GO" id="GO:0006220">
    <property type="term" value="P:pyrimidine nucleotide metabolic process"/>
    <property type="evidence" value="ECO:0007669"/>
    <property type="project" value="InterPro"/>
</dbReference>
<accession>A0A1E5IJ93</accession>
<dbReference type="PANTHER" id="PTHR11086">
    <property type="entry name" value="DEOXYCYTIDYLATE DEAMINASE-RELATED"/>
    <property type="match status" value="1"/>
</dbReference>
<evidence type="ECO:0000313" key="6">
    <source>
        <dbReference type="EMBL" id="OEG70577.1"/>
    </source>
</evidence>
<dbReference type="GO" id="GO:0005737">
    <property type="term" value="C:cytoplasm"/>
    <property type="evidence" value="ECO:0007669"/>
    <property type="project" value="TreeGrafter"/>
</dbReference>
<comment type="caution">
    <text evidence="6">The sequence shown here is derived from an EMBL/GenBank/DDBJ whole genome shotgun (WGS) entry which is preliminary data.</text>
</comment>
<feature type="binding site" evidence="4">
    <location>
        <position position="112"/>
    </location>
    <ligand>
        <name>Zn(2+)</name>
        <dbReference type="ChEBI" id="CHEBI:29105"/>
        <note>catalytic</note>
    </ligand>
</feature>
<dbReference type="Proteomes" id="UP000095237">
    <property type="component" value="Unassembled WGS sequence"/>
</dbReference>
<dbReference type="PIRSF" id="PIRSF006019">
    <property type="entry name" value="dCMP_deaminase"/>
    <property type="match status" value="1"/>
</dbReference>
<dbReference type="InterPro" id="IPR016193">
    <property type="entry name" value="Cytidine_deaminase-like"/>
</dbReference>
<evidence type="ECO:0000256" key="2">
    <source>
        <dbReference type="ARBA" id="ARBA00022801"/>
    </source>
</evidence>